<dbReference type="AlphaFoldDB" id="A0A8J3VBU2"/>
<accession>A0A8J3VBU2</accession>
<evidence type="ECO:0000313" key="2">
    <source>
        <dbReference type="Proteomes" id="UP000630097"/>
    </source>
</evidence>
<organism evidence="1 2">
    <name type="scientific">Planotetraspora kaengkrachanensis</name>
    <dbReference type="NCBI Taxonomy" id="575193"/>
    <lineage>
        <taxon>Bacteria</taxon>
        <taxon>Bacillati</taxon>
        <taxon>Actinomycetota</taxon>
        <taxon>Actinomycetes</taxon>
        <taxon>Streptosporangiales</taxon>
        <taxon>Streptosporangiaceae</taxon>
        <taxon>Planotetraspora</taxon>
    </lineage>
</organism>
<proteinExistence type="predicted"/>
<comment type="caution">
    <text evidence="1">The sequence shown here is derived from an EMBL/GenBank/DDBJ whole genome shotgun (WGS) entry which is preliminary data.</text>
</comment>
<gene>
    <name evidence="1" type="ORF">Pka01_73800</name>
</gene>
<name>A0A8J3VBU2_9ACTN</name>
<sequence length="91" mass="10327">MVRAWGTPESAPGARKVESRMIQIGVLGRIVEVDEAGRFVFIKELPDEPPSYLVLTAADEEFKVPGGDEWVEDYASLIAFFQEGRWVVEWR</sequence>
<keyword evidence="2" id="KW-1185">Reference proteome</keyword>
<evidence type="ECO:0000313" key="1">
    <source>
        <dbReference type="EMBL" id="GIG84253.1"/>
    </source>
</evidence>
<dbReference type="Proteomes" id="UP000630097">
    <property type="component" value="Unassembled WGS sequence"/>
</dbReference>
<dbReference type="EMBL" id="BONV01000049">
    <property type="protein sequence ID" value="GIG84253.1"/>
    <property type="molecule type" value="Genomic_DNA"/>
</dbReference>
<protein>
    <submittedName>
        <fullName evidence="1">Uncharacterized protein</fullName>
    </submittedName>
</protein>
<reference evidence="1 2" key="1">
    <citation type="submission" date="2021-01" db="EMBL/GenBank/DDBJ databases">
        <title>Whole genome shotgun sequence of Planotetraspora kaengkrachanensis NBRC 104272.</title>
        <authorList>
            <person name="Komaki H."/>
            <person name="Tamura T."/>
        </authorList>
    </citation>
    <scope>NUCLEOTIDE SEQUENCE [LARGE SCALE GENOMIC DNA]</scope>
    <source>
        <strain evidence="1 2">NBRC 104272</strain>
    </source>
</reference>